<dbReference type="InterPro" id="IPR002218">
    <property type="entry name" value="MnmG-rel"/>
</dbReference>
<evidence type="ECO:0000256" key="11">
    <source>
        <dbReference type="HAMAP-Rule" id="MF_00129"/>
    </source>
</evidence>
<dbReference type="InterPro" id="IPR004416">
    <property type="entry name" value="MnmG"/>
</dbReference>
<keyword evidence="8 11" id="KW-0520">NAD</keyword>
<feature type="binding site" evidence="11">
    <location>
        <begin position="276"/>
        <end position="290"/>
    </location>
    <ligand>
        <name>NAD(+)</name>
        <dbReference type="ChEBI" id="CHEBI:57540"/>
    </ligand>
</feature>
<dbReference type="PANTHER" id="PTHR11806:SF0">
    <property type="entry name" value="PROTEIN MTO1 HOMOLOG, MITOCHONDRIAL"/>
    <property type="match status" value="1"/>
</dbReference>
<dbReference type="SUPFAM" id="SSF51905">
    <property type="entry name" value="FAD/NAD(P)-binding domain"/>
    <property type="match status" value="1"/>
</dbReference>
<comment type="cofactor">
    <cofactor evidence="1 11">
        <name>FAD</name>
        <dbReference type="ChEBI" id="CHEBI:57692"/>
    </cofactor>
</comment>
<evidence type="ECO:0000256" key="3">
    <source>
        <dbReference type="ARBA" id="ARBA00007653"/>
    </source>
</evidence>
<evidence type="ECO:0000313" key="13">
    <source>
        <dbReference type="EMBL" id="HIZ09684.1"/>
    </source>
</evidence>
<comment type="function">
    <text evidence="2 11">NAD-binding protein involved in the addition of a carboxymethylaminomethyl (cmnm) group at the wobble position (U34) of certain tRNAs, forming tRNA-cmnm(5)s(2)U34.</text>
</comment>
<evidence type="ECO:0000259" key="12">
    <source>
        <dbReference type="SMART" id="SM01228"/>
    </source>
</evidence>
<proteinExistence type="inferred from homology"/>
<dbReference type="FunFam" id="1.10.150.570:FF:000001">
    <property type="entry name" value="tRNA uridine 5-carboxymethylaminomethyl modification enzyme MnmG"/>
    <property type="match status" value="1"/>
</dbReference>
<feature type="domain" description="tRNA uridine 5-carboxymethylaminomethyl modification enzyme C-terminal subdomain" evidence="12">
    <location>
        <begin position="545"/>
        <end position="616"/>
    </location>
</feature>
<reference evidence="13" key="1">
    <citation type="journal article" date="2021" name="PeerJ">
        <title>Extensive microbial diversity within the chicken gut microbiome revealed by metagenomics and culture.</title>
        <authorList>
            <person name="Gilroy R."/>
            <person name="Ravi A."/>
            <person name="Getino M."/>
            <person name="Pursley I."/>
            <person name="Horton D.L."/>
            <person name="Alikhan N.F."/>
            <person name="Baker D."/>
            <person name="Gharbi K."/>
            <person name="Hall N."/>
            <person name="Watson M."/>
            <person name="Adriaenssens E.M."/>
            <person name="Foster-Nyarko E."/>
            <person name="Jarju S."/>
            <person name="Secka A."/>
            <person name="Antonio M."/>
            <person name="Oren A."/>
            <person name="Chaudhuri R.R."/>
            <person name="La Ragione R."/>
            <person name="Hildebrand F."/>
            <person name="Pallen M.J."/>
        </authorList>
    </citation>
    <scope>NUCLEOTIDE SEQUENCE</scope>
    <source>
        <strain evidence="13">CHK192-19661</strain>
    </source>
</reference>
<evidence type="ECO:0000256" key="7">
    <source>
        <dbReference type="ARBA" id="ARBA00022827"/>
    </source>
</evidence>
<protein>
    <recommendedName>
        <fullName evidence="4 11">tRNA uridine 5-carboxymethylaminomethyl modification enzyme MnmG</fullName>
    </recommendedName>
    <alternativeName>
        <fullName evidence="10 11">Glucose-inhibited division protein A</fullName>
    </alternativeName>
</protein>
<dbReference type="GO" id="GO:0005829">
    <property type="term" value="C:cytosol"/>
    <property type="evidence" value="ECO:0007669"/>
    <property type="project" value="TreeGrafter"/>
</dbReference>
<dbReference type="InterPro" id="IPR036188">
    <property type="entry name" value="FAD/NAD-bd_sf"/>
</dbReference>
<keyword evidence="7 11" id="KW-0274">FAD</keyword>
<dbReference type="InterPro" id="IPR020595">
    <property type="entry name" value="MnmG-rel_CS"/>
</dbReference>
<evidence type="ECO:0000256" key="1">
    <source>
        <dbReference type="ARBA" id="ARBA00001974"/>
    </source>
</evidence>
<dbReference type="PANTHER" id="PTHR11806">
    <property type="entry name" value="GLUCOSE INHIBITED DIVISION PROTEIN A"/>
    <property type="match status" value="1"/>
</dbReference>
<dbReference type="Pfam" id="PF01134">
    <property type="entry name" value="GIDA"/>
    <property type="match status" value="1"/>
</dbReference>
<dbReference type="InterPro" id="IPR047001">
    <property type="entry name" value="MnmG_C_subdom"/>
</dbReference>
<dbReference type="Proteomes" id="UP000824025">
    <property type="component" value="Unassembled WGS sequence"/>
</dbReference>
<dbReference type="AlphaFoldDB" id="A0A9D2IHQ2"/>
<dbReference type="GO" id="GO:0002098">
    <property type="term" value="P:tRNA wobble uridine modification"/>
    <property type="evidence" value="ECO:0007669"/>
    <property type="project" value="InterPro"/>
</dbReference>
<comment type="subcellular location">
    <subcellularLocation>
        <location evidence="11">Cytoplasm</location>
    </subcellularLocation>
</comment>
<evidence type="ECO:0000256" key="6">
    <source>
        <dbReference type="ARBA" id="ARBA00022694"/>
    </source>
</evidence>
<evidence type="ECO:0000256" key="5">
    <source>
        <dbReference type="ARBA" id="ARBA00022630"/>
    </source>
</evidence>
<evidence type="ECO:0000256" key="8">
    <source>
        <dbReference type="ARBA" id="ARBA00023027"/>
    </source>
</evidence>
<dbReference type="Gene3D" id="1.10.10.1800">
    <property type="entry name" value="tRNA uridine 5-carboxymethylaminomethyl modification enzyme MnmG/GidA"/>
    <property type="match status" value="1"/>
</dbReference>
<evidence type="ECO:0000313" key="14">
    <source>
        <dbReference type="Proteomes" id="UP000824025"/>
    </source>
</evidence>
<accession>A0A9D2IHQ2</accession>
<dbReference type="SMART" id="SM01228">
    <property type="entry name" value="GIDA_assoc_3"/>
    <property type="match status" value="1"/>
</dbReference>
<dbReference type="EMBL" id="DXCF01000021">
    <property type="protein sequence ID" value="HIZ09684.1"/>
    <property type="molecule type" value="Genomic_DNA"/>
</dbReference>
<organism evidence="13 14">
    <name type="scientific">Candidatus Borkfalkia avicola</name>
    <dbReference type="NCBI Taxonomy" id="2838503"/>
    <lineage>
        <taxon>Bacteria</taxon>
        <taxon>Bacillati</taxon>
        <taxon>Bacillota</taxon>
        <taxon>Clostridia</taxon>
        <taxon>Christensenellales</taxon>
        <taxon>Christensenellaceae</taxon>
        <taxon>Candidatus Borkfalkia</taxon>
    </lineage>
</organism>
<name>A0A9D2IHQ2_9FIRM</name>
<dbReference type="Gene3D" id="3.50.50.60">
    <property type="entry name" value="FAD/NAD(P)-binding domain"/>
    <property type="match status" value="2"/>
</dbReference>
<comment type="caution">
    <text evidence="13">The sequence shown here is derived from an EMBL/GenBank/DDBJ whole genome shotgun (WGS) entry which is preliminary data.</text>
</comment>
<dbReference type="PROSITE" id="PS01280">
    <property type="entry name" value="GIDA_1"/>
    <property type="match status" value="1"/>
</dbReference>
<dbReference type="HAMAP" id="MF_00129">
    <property type="entry name" value="MnmG_GidA"/>
    <property type="match status" value="1"/>
</dbReference>
<evidence type="ECO:0000256" key="2">
    <source>
        <dbReference type="ARBA" id="ARBA00003717"/>
    </source>
</evidence>
<dbReference type="InterPro" id="IPR026904">
    <property type="entry name" value="MnmG_C"/>
</dbReference>
<keyword evidence="5 11" id="KW-0285">Flavoprotein</keyword>
<dbReference type="Pfam" id="PF13932">
    <property type="entry name" value="SAM_GIDA_C"/>
    <property type="match status" value="1"/>
</dbReference>
<comment type="subunit">
    <text evidence="9 11">Homodimer. Heterotetramer of two MnmE and two MnmG subunits.</text>
</comment>
<evidence type="ECO:0000256" key="10">
    <source>
        <dbReference type="ARBA" id="ARBA00031800"/>
    </source>
</evidence>
<evidence type="ECO:0000256" key="9">
    <source>
        <dbReference type="ARBA" id="ARBA00025948"/>
    </source>
</evidence>
<dbReference type="Gene3D" id="1.10.150.570">
    <property type="entry name" value="GidA associated domain, C-terminal subdomain"/>
    <property type="match status" value="1"/>
</dbReference>
<sequence>MVNNTFYTNGYDAAVVGAGHAGCEAALALARTGIKTLLLSLNLDSIAFMACNPSVGGTAKGQLVREIDALGGQMGLNADAVALQMRMLNGGKGAAVQSLRAQEDKHAYHMRMKKTLEETENLTLAQGEAAEILTENGKVCGVKTTYGEVIAAKAVILATGVYLNGSVVAGEFRQSSGPNGFAPATELTDNLIRLGFSVRRFKTGTPARVDGRTIDYSRCEVQEGDTGIYPFSYLSDGVPQKQLPCYLTYTNEKTHAIIRANLHRSPLFSGMIKGTGPRYCPSIEDKVVRFADKERHQIFLEPESADSHEVYVQGMSSSLPHDVQREMYRTVPGLEHAKIVRYAYAIEYDCIDTLDVYPTLEFKKVEGLYTAGQINGTSGYEEAAAQGLIAGLNASLKLRGLPPFILRRDEAYIGVLIDDLVTKGTNEPYRMMTSRAEHRIHLRQDNADLRLTEKGRKTGLISDKRYARFLQRKEAVERIRGKLEERVSPKRCADFVTKYGAPAPAGGLSYADMLRRGIPAEEIERGFGILSGEKRADVETAVIDIRYEGYLKRGLEQIEKAKKLEDKKLPPDLDYEQISGLRLEARQKLNKIRPENLGQAGRISGVSPADIAVLMVYISSRKKD</sequence>
<feature type="binding site" evidence="11">
    <location>
        <begin position="17"/>
        <end position="22"/>
    </location>
    <ligand>
        <name>FAD</name>
        <dbReference type="ChEBI" id="CHEBI:57692"/>
    </ligand>
</feature>
<dbReference type="InterPro" id="IPR044920">
    <property type="entry name" value="MnmG_C_subdom_sf"/>
</dbReference>
<dbReference type="InterPro" id="IPR049312">
    <property type="entry name" value="GIDA_C_N"/>
</dbReference>
<gene>
    <name evidence="11 13" type="primary">mnmG</name>
    <name evidence="11" type="synonym">gidA</name>
    <name evidence="13" type="ORF">H9726_04260</name>
</gene>
<evidence type="ECO:0000256" key="4">
    <source>
        <dbReference type="ARBA" id="ARBA00020461"/>
    </source>
</evidence>
<reference evidence="13" key="2">
    <citation type="submission" date="2021-04" db="EMBL/GenBank/DDBJ databases">
        <authorList>
            <person name="Gilroy R."/>
        </authorList>
    </citation>
    <scope>NUCLEOTIDE SEQUENCE</scope>
    <source>
        <strain evidence="13">CHK192-19661</strain>
    </source>
</reference>
<dbReference type="GO" id="GO:0030488">
    <property type="term" value="P:tRNA methylation"/>
    <property type="evidence" value="ECO:0007669"/>
    <property type="project" value="TreeGrafter"/>
</dbReference>
<dbReference type="Pfam" id="PF21680">
    <property type="entry name" value="GIDA_C_1st"/>
    <property type="match status" value="1"/>
</dbReference>
<dbReference type="PROSITE" id="PS01281">
    <property type="entry name" value="GIDA_2"/>
    <property type="match status" value="1"/>
</dbReference>
<keyword evidence="6 11" id="KW-0819">tRNA processing</keyword>
<dbReference type="NCBIfam" id="TIGR00136">
    <property type="entry name" value="mnmG_gidA"/>
    <property type="match status" value="1"/>
</dbReference>
<keyword evidence="11" id="KW-0963">Cytoplasm</keyword>
<dbReference type="InterPro" id="IPR040131">
    <property type="entry name" value="MnmG_N"/>
</dbReference>
<comment type="similarity">
    <text evidence="3 11">Belongs to the MnmG family.</text>
</comment>
<comment type="caution">
    <text evidence="11">Lacks conserved residue(s) required for the propagation of feature annotation.</text>
</comment>
<dbReference type="FunFam" id="3.50.50.60:FF:000002">
    <property type="entry name" value="tRNA uridine 5-carboxymethylaminomethyl modification enzyme MnmG"/>
    <property type="match status" value="1"/>
</dbReference>
<dbReference type="GO" id="GO:0050660">
    <property type="term" value="F:flavin adenine dinucleotide binding"/>
    <property type="evidence" value="ECO:0007669"/>
    <property type="project" value="UniProtKB-UniRule"/>
</dbReference>